<feature type="non-terminal residue" evidence="9">
    <location>
        <position position="364"/>
    </location>
</feature>
<dbReference type="PANTHER" id="PTHR10155:SF0">
    <property type="entry name" value="SUPPRESSOR OF CYTOKINE SIGNALING AT 36E, ISOFORM D"/>
    <property type="match status" value="1"/>
</dbReference>
<evidence type="ECO:0000256" key="5">
    <source>
        <dbReference type="PROSITE-ProRule" id="PRU00191"/>
    </source>
</evidence>
<feature type="region of interest" description="Disordered" evidence="6">
    <location>
        <begin position="22"/>
        <end position="69"/>
    </location>
</feature>
<dbReference type="Gene3D" id="3.30.505.10">
    <property type="entry name" value="SH2 domain"/>
    <property type="match status" value="1"/>
</dbReference>
<evidence type="ECO:0000259" key="7">
    <source>
        <dbReference type="PROSITE" id="PS50001"/>
    </source>
</evidence>
<evidence type="ECO:0000313" key="9">
    <source>
        <dbReference type="EMBL" id="ADY47448.1"/>
    </source>
</evidence>
<dbReference type="SMART" id="SM00252">
    <property type="entry name" value="SH2"/>
    <property type="match status" value="1"/>
</dbReference>
<dbReference type="SUPFAM" id="SSF158235">
    <property type="entry name" value="SOCS box-like"/>
    <property type="match status" value="1"/>
</dbReference>
<dbReference type="EMBL" id="JI176312">
    <property type="protein sequence ID" value="ADY47448.1"/>
    <property type="molecule type" value="mRNA"/>
</dbReference>
<dbReference type="PANTHER" id="PTHR10155">
    <property type="entry name" value="PHOSPHATIDYLINOSITOL 3-KINASE REGULATORY SUBUNIT"/>
    <property type="match status" value="1"/>
</dbReference>
<reference evidence="9" key="1">
    <citation type="journal article" date="2011" name="Genome Res.">
        <title>Deep small RNA sequencing from the nematode Ascaris reveals conservation, functional diversification, and novel developmental profiles.</title>
        <authorList>
            <person name="Wang J."/>
            <person name="Czech B."/>
            <person name="Crunk A."/>
            <person name="Wallace A."/>
            <person name="Mitreva M."/>
            <person name="Hannon G.J."/>
            <person name="Davis R.E."/>
        </authorList>
    </citation>
    <scope>NUCLEOTIDE SEQUENCE</scope>
</reference>
<dbReference type="GO" id="GO:0005942">
    <property type="term" value="C:phosphatidylinositol 3-kinase complex"/>
    <property type="evidence" value="ECO:0007669"/>
    <property type="project" value="TreeGrafter"/>
</dbReference>
<dbReference type="AlphaFoldDB" id="F1LBE4"/>
<dbReference type="GO" id="GO:0046935">
    <property type="term" value="F:1-phosphatidylinositol-3-kinase regulator activity"/>
    <property type="evidence" value="ECO:0007669"/>
    <property type="project" value="TreeGrafter"/>
</dbReference>
<dbReference type="PROSITE" id="PS50225">
    <property type="entry name" value="SOCS"/>
    <property type="match status" value="1"/>
</dbReference>
<feature type="domain" description="SH2" evidence="7">
    <location>
        <begin position="193"/>
        <end position="288"/>
    </location>
</feature>
<organism evidence="9">
    <name type="scientific">Ascaris suum</name>
    <name type="common">Pig roundworm</name>
    <name type="synonym">Ascaris lumbricoides</name>
    <dbReference type="NCBI Taxonomy" id="6253"/>
    <lineage>
        <taxon>Eukaryota</taxon>
        <taxon>Metazoa</taxon>
        <taxon>Ecdysozoa</taxon>
        <taxon>Nematoda</taxon>
        <taxon>Chromadorea</taxon>
        <taxon>Rhabditida</taxon>
        <taxon>Spirurina</taxon>
        <taxon>Ascaridomorpha</taxon>
        <taxon>Ascaridoidea</taxon>
        <taxon>Ascarididae</taxon>
        <taxon>Ascaris</taxon>
    </lineage>
</organism>
<evidence type="ECO:0000256" key="2">
    <source>
        <dbReference type="ARBA" id="ARBA00022700"/>
    </source>
</evidence>
<dbReference type="Pfam" id="PF00017">
    <property type="entry name" value="SH2"/>
    <property type="match status" value="1"/>
</dbReference>
<dbReference type="InterPro" id="IPR036860">
    <property type="entry name" value="SH2_dom_sf"/>
</dbReference>
<proteinExistence type="evidence at transcript level"/>
<dbReference type="GO" id="GO:0046854">
    <property type="term" value="P:phosphatidylinositol phosphate biosynthetic process"/>
    <property type="evidence" value="ECO:0007669"/>
    <property type="project" value="TreeGrafter"/>
</dbReference>
<keyword evidence="2" id="KW-0734">Signal transduction inhibitor</keyword>
<keyword evidence="4 5" id="KW-0727">SH2 domain</keyword>
<dbReference type="PROSITE" id="PS50001">
    <property type="entry name" value="SH2"/>
    <property type="match status" value="1"/>
</dbReference>
<evidence type="ECO:0000256" key="6">
    <source>
        <dbReference type="SAM" id="MobiDB-lite"/>
    </source>
</evidence>
<sequence>MDYGNARQVDALGDEERFRYRELPPIEPAQRNRLSRTAANVSASISRPMPSNLTTQPTTSGGNVSSRQPQRFSRAAFCPCFSPNVSDGEDSSDDQGTGVVRSTTNRTDSANRQLASSRESARRQILSVARDFRARLAFAADANNQPEAASSGIRRFPQNGGIIVSDEPYVVHTSVDYTNCLVPAQDRITASSYYWGVMDRYEAEALLDGKPEGTFLLRDSAQSEYLFSVSFRRYKRTLHARIEQKNHRFSFDFSDTSIFSAETITDLIAYYKDPAKCLFFEPQLSIPLPRNFVFSLQHICRARIASLTTYDGVNELSLPVALKQYIQEYFYKHPVKTVNHIPRPESLRLPAAIPVTLCYSGMSS</sequence>
<dbReference type="GO" id="GO:0009968">
    <property type="term" value="P:negative regulation of signal transduction"/>
    <property type="evidence" value="ECO:0007669"/>
    <property type="project" value="UniProtKB-KW"/>
</dbReference>
<dbReference type="GO" id="GO:0035556">
    <property type="term" value="P:intracellular signal transduction"/>
    <property type="evidence" value="ECO:0007669"/>
    <property type="project" value="InterPro"/>
</dbReference>
<keyword evidence="3" id="KW-0833">Ubl conjugation pathway</keyword>
<evidence type="ECO:0000259" key="8">
    <source>
        <dbReference type="PROSITE" id="PS50225"/>
    </source>
</evidence>
<protein>
    <submittedName>
        <fullName evidence="9">Suppressor of cytokine signaling 5</fullName>
    </submittedName>
</protein>
<feature type="compositionally biased region" description="Polar residues" evidence="6">
    <location>
        <begin position="100"/>
        <end position="118"/>
    </location>
</feature>
<evidence type="ECO:0000256" key="3">
    <source>
        <dbReference type="ARBA" id="ARBA00022786"/>
    </source>
</evidence>
<feature type="domain" description="SOCS box" evidence="8">
    <location>
        <begin position="283"/>
        <end position="332"/>
    </location>
</feature>
<evidence type="ECO:0000256" key="1">
    <source>
        <dbReference type="ARBA" id="ARBA00022604"/>
    </source>
</evidence>
<keyword evidence="1" id="KW-0341">Growth regulation</keyword>
<name>F1LBE4_ASCSU</name>
<feature type="compositionally biased region" description="Polar residues" evidence="6">
    <location>
        <begin position="35"/>
        <end position="69"/>
    </location>
</feature>
<evidence type="ECO:0000256" key="4">
    <source>
        <dbReference type="ARBA" id="ARBA00022999"/>
    </source>
</evidence>
<dbReference type="InterPro" id="IPR036036">
    <property type="entry name" value="SOCS_box-like_dom_sf"/>
</dbReference>
<feature type="region of interest" description="Disordered" evidence="6">
    <location>
        <begin position="83"/>
        <end position="120"/>
    </location>
</feature>
<dbReference type="SMART" id="SM00969">
    <property type="entry name" value="SOCS_box"/>
    <property type="match status" value="1"/>
</dbReference>
<dbReference type="InterPro" id="IPR000980">
    <property type="entry name" value="SH2"/>
</dbReference>
<dbReference type="SUPFAM" id="SSF55550">
    <property type="entry name" value="SH2 domain"/>
    <property type="match status" value="1"/>
</dbReference>
<accession>F1LBE4</accession>
<dbReference type="Pfam" id="PF07525">
    <property type="entry name" value="SOCS_box"/>
    <property type="match status" value="1"/>
</dbReference>
<dbReference type="SMART" id="SM00253">
    <property type="entry name" value="SOCS"/>
    <property type="match status" value="1"/>
</dbReference>
<dbReference type="InterPro" id="IPR001496">
    <property type="entry name" value="SOCS_box"/>
</dbReference>